<evidence type="ECO:0000256" key="1">
    <source>
        <dbReference type="SAM" id="MobiDB-lite"/>
    </source>
</evidence>
<dbReference type="Pfam" id="PF13828">
    <property type="entry name" value="DUF4190"/>
    <property type="match status" value="1"/>
</dbReference>
<evidence type="ECO:0000313" key="4">
    <source>
        <dbReference type="EMBL" id="MBG6138815.1"/>
    </source>
</evidence>
<reference evidence="4" key="1">
    <citation type="submission" date="2020-11" db="EMBL/GenBank/DDBJ databases">
        <title>Sequencing the genomes of 1000 actinobacteria strains.</title>
        <authorList>
            <person name="Klenk H.-P."/>
        </authorList>
    </citation>
    <scope>NUCLEOTIDE SEQUENCE</scope>
    <source>
        <strain evidence="4">DSM 45356</strain>
    </source>
</reference>
<dbReference type="EMBL" id="JADOUF010000001">
    <property type="protein sequence ID" value="MBG6138815.1"/>
    <property type="molecule type" value="Genomic_DNA"/>
</dbReference>
<feature type="transmembrane region" description="Helical" evidence="2">
    <location>
        <begin position="85"/>
        <end position="115"/>
    </location>
</feature>
<organism evidence="4 5">
    <name type="scientific">Longispora fulva</name>
    <dbReference type="NCBI Taxonomy" id="619741"/>
    <lineage>
        <taxon>Bacteria</taxon>
        <taxon>Bacillati</taxon>
        <taxon>Actinomycetota</taxon>
        <taxon>Actinomycetes</taxon>
        <taxon>Micromonosporales</taxon>
        <taxon>Micromonosporaceae</taxon>
        <taxon>Longispora</taxon>
    </lineage>
</organism>
<feature type="domain" description="DUF4190" evidence="3">
    <location>
        <begin position="84"/>
        <end position="150"/>
    </location>
</feature>
<feature type="compositionally biased region" description="Low complexity" evidence="1">
    <location>
        <begin position="28"/>
        <end position="47"/>
    </location>
</feature>
<dbReference type="InterPro" id="IPR025241">
    <property type="entry name" value="DUF4190"/>
</dbReference>
<dbReference type="AlphaFoldDB" id="A0A8J7GQQ6"/>
<protein>
    <recommendedName>
        <fullName evidence="3">DUF4190 domain-containing protein</fullName>
    </recommendedName>
</protein>
<sequence length="171" mass="18209">MTYPHPQNDPYQQGAPQNSPDPLDFQVPTPYGYQQQPPAQPGYPGYDQQAYPQYDQPYSAPPVTGGPYMPYQQQPYGPPRANGMALASMIVSICALGLVVCCSASGLVGAVGAILGHVARKQIRERGEAGAGKALAGIICGWIAFGLFFVMVAVALIMYPGDIAHVLNPTR</sequence>
<feature type="compositionally biased region" description="Polar residues" evidence="1">
    <location>
        <begin position="9"/>
        <end position="20"/>
    </location>
</feature>
<feature type="region of interest" description="Disordered" evidence="1">
    <location>
        <begin position="1"/>
        <end position="47"/>
    </location>
</feature>
<comment type="caution">
    <text evidence="4">The sequence shown here is derived from an EMBL/GenBank/DDBJ whole genome shotgun (WGS) entry which is preliminary data.</text>
</comment>
<evidence type="ECO:0000259" key="3">
    <source>
        <dbReference type="Pfam" id="PF13828"/>
    </source>
</evidence>
<dbReference type="SUPFAM" id="SSF81995">
    <property type="entry name" value="beta-sandwich domain of Sec23/24"/>
    <property type="match status" value="1"/>
</dbReference>
<dbReference type="RefSeq" id="WP_197005533.1">
    <property type="nucleotide sequence ID" value="NZ_BONS01000009.1"/>
</dbReference>
<proteinExistence type="predicted"/>
<keyword evidence="2" id="KW-0472">Membrane</keyword>
<name>A0A8J7GQQ6_9ACTN</name>
<evidence type="ECO:0000313" key="5">
    <source>
        <dbReference type="Proteomes" id="UP000622552"/>
    </source>
</evidence>
<dbReference type="Proteomes" id="UP000622552">
    <property type="component" value="Unassembled WGS sequence"/>
</dbReference>
<gene>
    <name evidence="4" type="ORF">IW245_005009</name>
</gene>
<keyword evidence="2" id="KW-1133">Transmembrane helix</keyword>
<evidence type="ECO:0000256" key="2">
    <source>
        <dbReference type="SAM" id="Phobius"/>
    </source>
</evidence>
<keyword evidence="2" id="KW-0812">Transmembrane</keyword>
<keyword evidence="5" id="KW-1185">Reference proteome</keyword>
<feature type="transmembrane region" description="Helical" evidence="2">
    <location>
        <begin position="135"/>
        <end position="159"/>
    </location>
</feature>
<accession>A0A8J7GQQ6</accession>